<dbReference type="Pfam" id="PF00126">
    <property type="entry name" value="HTH_1"/>
    <property type="match status" value="1"/>
</dbReference>
<dbReference type="FunFam" id="1.10.10.10:FF:000001">
    <property type="entry name" value="LysR family transcriptional regulator"/>
    <property type="match status" value="1"/>
</dbReference>
<dbReference type="GO" id="GO:0032993">
    <property type="term" value="C:protein-DNA complex"/>
    <property type="evidence" value="ECO:0007669"/>
    <property type="project" value="TreeGrafter"/>
</dbReference>
<dbReference type="GO" id="GO:0003677">
    <property type="term" value="F:DNA binding"/>
    <property type="evidence" value="ECO:0007669"/>
    <property type="project" value="UniProtKB-KW"/>
</dbReference>
<protein>
    <submittedName>
        <fullName evidence="6">LysR family transcriptional regulator</fullName>
    </submittedName>
</protein>
<dbReference type="Gene3D" id="1.10.10.10">
    <property type="entry name" value="Winged helix-like DNA-binding domain superfamily/Winged helix DNA-binding domain"/>
    <property type="match status" value="1"/>
</dbReference>
<dbReference type="CDD" id="cd08414">
    <property type="entry name" value="PBP2_LTTR_aromatics_like"/>
    <property type="match status" value="1"/>
</dbReference>
<keyword evidence="3" id="KW-0238">DNA-binding</keyword>
<dbReference type="PRINTS" id="PR00039">
    <property type="entry name" value="HTHLYSR"/>
</dbReference>
<dbReference type="AlphaFoldDB" id="A0A842HLL3"/>
<evidence type="ECO:0000256" key="4">
    <source>
        <dbReference type="ARBA" id="ARBA00023163"/>
    </source>
</evidence>
<comment type="similarity">
    <text evidence="1">Belongs to the LysR transcriptional regulatory family.</text>
</comment>
<evidence type="ECO:0000256" key="1">
    <source>
        <dbReference type="ARBA" id="ARBA00009437"/>
    </source>
</evidence>
<keyword evidence="7" id="KW-1185">Reference proteome</keyword>
<dbReference type="Gene3D" id="3.40.190.10">
    <property type="entry name" value="Periplasmic binding protein-like II"/>
    <property type="match status" value="2"/>
</dbReference>
<dbReference type="PANTHER" id="PTHR30346">
    <property type="entry name" value="TRANSCRIPTIONAL DUAL REGULATOR HCAR-RELATED"/>
    <property type="match status" value="1"/>
</dbReference>
<dbReference type="InterPro" id="IPR036390">
    <property type="entry name" value="WH_DNA-bd_sf"/>
</dbReference>
<comment type="caution">
    <text evidence="6">The sequence shown here is derived from an EMBL/GenBank/DDBJ whole genome shotgun (WGS) entry which is preliminary data.</text>
</comment>
<gene>
    <name evidence="6" type="ORF">GTU67_04465</name>
</gene>
<keyword evidence="2" id="KW-0805">Transcription regulation</keyword>
<dbReference type="PROSITE" id="PS50931">
    <property type="entry name" value="HTH_LYSR"/>
    <property type="match status" value="1"/>
</dbReference>
<dbReference type="EMBL" id="JACJUU010000002">
    <property type="protein sequence ID" value="MBC2769167.1"/>
    <property type="molecule type" value="Genomic_DNA"/>
</dbReference>
<accession>A0A842HLL3</accession>
<dbReference type="InterPro" id="IPR000847">
    <property type="entry name" value="LysR_HTH_N"/>
</dbReference>
<dbReference type="InterPro" id="IPR005119">
    <property type="entry name" value="LysR_subst-bd"/>
</dbReference>
<proteinExistence type="inferred from homology"/>
<evidence type="ECO:0000256" key="3">
    <source>
        <dbReference type="ARBA" id="ARBA00023125"/>
    </source>
</evidence>
<reference evidence="6 7" key="1">
    <citation type="submission" date="2020-08" db="EMBL/GenBank/DDBJ databases">
        <title>Paraeoetvoesia sp. YC-7-48 draft genome sequence.</title>
        <authorList>
            <person name="Yao L."/>
        </authorList>
    </citation>
    <scope>NUCLEOTIDE SEQUENCE [LARGE SCALE GENOMIC DNA]</scope>
    <source>
        <strain evidence="7">YC-7-48</strain>
    </source>
</reference>
<feature type="domain" description="HTH lysR-type" evidence="5">
    <location>
        <begin position="1"/>
        <end position="58"/>
    </location>
</feature>
<dbReference type="InterPro" id="IPR036388">
    <property type="entry name" value="WH-like_DNA-bd_sf"/>
</dbReference>
<evidence type="ECO:0000256" key="2">
    <source>
        <dbReference type="ARBA" id="ARBA00023015"/>
    </source>
</evidence>
<sequence length="294" mass="32653">MELRQLRYFTALAEELNFTRAAERLHISQPPLSAQIAQLEAELGVKLFDRNSRKVSLTDAGAAFLRDVRVIQARLKEATQRVQDIHSGLAGRIEIGLSGSHFLGPLPQCIGELAHAYPDIDVVLNEMAPNDQLDALREQRIDISISRQHVEDDLLRSEPLWPDPLWVALPQGHALGRQAVLTLDQLATERFIMLRRDTSKFAQQIYNACLQRGFTPNVIHAVSEVPAQLSLVSAGLGVAIVPGSTRRYRAQTLSFCPLEDIGIHTQVHAVVRKAHRKSAIDTVLQQLQSFSSAS</sequence>
<dbReference type="GO" id="GO:0003700">
    <property type="term" value="F:DNA-binding transcription factor activity"/>
    <property type="evidence" value="ECO:0007669"/>
    <property type="project" value="InterPro"/>
</dbReference>
<organism evidence="6 7">
    <name type="scientific">Pusillimonas minor</name>
    <dbReference type="NCBI Taxonomy" id="2697024"/>
    <lineage>
        <taxon>Bacteria</taxon>
        <taxon>Pseudomonadati</taxon>
        <taxon>Pseudomonadota</taxon>
        <taxon>Betaproteobacteria</taxon>
        <taxon>Burkholderiales</taxon>
        <taxon>Alcaligenaceae</taxon>
        <taxon>Pusillimonas</taxon>
    </lineage>
</organism>
<evidence type="ECO:0000313" key="6">
    <source>
        <dbReference type="EMBL" id="MBC2769167.1"/>
    </source>
</evidence>
<evidence type="ECO:0000313" key="7">
    <source>
        <dbReference type="Proteomes" id="UP000545386"/>
    </source>
</evidence>
<keyword evidence="4" id="KW-0804">Transcription</keyword>
<dbReference type="RefSeq" id="WP_185778940.1">
    <property type="nucleotide sequence ID" value="NZ_JACJUU010000002.1"/>
</dbReference>
<dbReference type="Pfam" id="PF03466">
    <property type="entry name" value="LysR_substrate"/>
    <property type="match status" value="1"/>
</dbReference>
<dbReference type="SUPFAM" id="SSF53850">
    <property type="entry name" value="Periplasmic binding protein-like II"/>
    <property type="match status" value="1"/>
</dbReference>
<name>A0A842HLL3_9BURK</name>
<dbReference type="Proteomes" id="UP000545386">
    <property type="component" value="Unassembled WGS sequence"/>
</dbReference>
<dbReference type="SUPFAM" id="SSF46785">
    <property type="entry name" value="Winged helix' DNA-binding domain"/>
    <property type="match status" value="1"/>
</dbReference>
<evidence type="ECO:0000259" key="5">
    <source>
        <dbReference type="PROSITE" id="PS50931"/>
    </source>
</evidence>
<dbReference type="PANTHER" id="PTHR30346:SF0">
    <property type="entry name" value="HCA OPERON TRANSCRIPTIONAL ACTIVATOR HCAR"/>
    <property type="match status" value="1"/>
</dbReference>